<dbReference type="Proteomes" id="UP000276215">
    <property type="component" value="Unassembled WGS sequence"/>
</dbReference>
<dbReference type="OrthoDB" id="1669814at2759"/>
<accession>A0A3N4K498</accession>
<feature type="transmembrane region" description="Helical" evidence="1">
    <location>
        <begin position="109"/>
        <end position="132"/>
    </location>
</feature>
<evidence type="ECO:0000256" key="1">
    <source>
        <dbReference type="SAM" id="Phobius"/>
    </source>
</evidence>
<feature type="transmembrane region" description="Helical" evidence="1">
    <location>
        <begin position="152"/>
        <end position="171"/>
    </location>
</feature>
<organism evidence="2 3">
    <name type="scientific">Choiromyces venosus 120613-1</name>
    <dbReference type="NCBI Taxonomy" id="1336337"/>
    <lineage>
        <taxon>Eukaryota</taxon>
        <taxon>Fungi</taxon>
        <taxon>Dikarya</taxon>
        <taxon>Ascomycota</taxon>
        <taxon>Pezizomycotina</taxon>
        <taxon>Pezizomycetes</taxon>
        <taxon>Pezizales</taxon>
        <taxon>Tuberaceae</taxon>
        <taxon>Choiromyces</taxon>
    </lineage>
</organism>
<reference evidence="2 3" key="1">
    <citation type="journal article" date="2018" name="Nat. Ecol. Evol.">
        <title>Pezizomycetes genomes reveal the molecular basis of ectomycorrhizal truffle lifestyle.</title>
        <authorList>
            <person name="Murat C."/>
            <person name="Payen T."/>
            <person name="Noel B."/>
            <person name="Kuo A."/>
            <person name="Morin E."/>
            <person name="Chen J."/>
            <person name="Kohler A."/>
            <person name="Krizsan K."/>
            <person name="Balestrini R."/>
            <person name="Da Silva C."/>
            <person name="Montanini B."/>
            <person name="Hainaut M."/>
            <person name="Levati E."/>
            <person name="Barry K.W."/>
            <person name="Belfiori B."/>
            <person name="Cichocki N."/>
            <person name="Clum A."/>
            <person name="Dockter R.B."/>
            <person name="Fauchery L."/>
            <person name="Guy J."/>
            <person name="Iotti M."/>
            <person name="Le Tacon F."/>
            <person name="Lindquist E.A."/>
            <person name="Lipzen A."/>
            <person name="Malagnac F."/>
            <person name="Mello A."/>
            <person name="Molinier V."/>
            <person name="Miyauchi S."/>
            <person name="Poulain J."/>
            <person name="Riccioni C."/>
            <person name="Rubini A."/>
            <person name="Sitrit Y."/>
            <person name="Splivallo R."/>
            <person name="Traeger S."/>
            <person name="Wang M."/>
            <person name="Zifcakova L."/>
            <person name="Wipf D."/>
            <person name="Zambonelli A."/>
            <person name="Paolocci F."/>
            <person name="Nowrousian M."/>
            <person name="Ottonello S."/>
            <person name="Baldrian P."/>
            <person name="Spatafora J.W."/>
            <person name="Henrissat B."/>
            <person name="Nagy L.G."/>
            <person name="Aury J.M."/>
            <person name="Wincker P."/>
            <person name="Grigoriev I.V."/>
            <person name="Bonfante P."/>
            <person name="Martin F.M."/>
        </authorList>
    </citation>
    <scope>NUCLEOTIDE SEQUENCE [LARGE SCALE GENOMIC DNA]</scope>
    <source>
        <strain evidence="2 3">120613-1</strain>
    </source>
</reference>
<keyword evidence="1" id="KW-0472">Membrane</keyword>
<evidence type="ECO:0000313" key="3">
    <source>
        <dbReference type="Proteomes" id="UP000276215"/>
    </source>
</evidence>
<dbReference type="STRING" id="1336337.A0A3N4K498"/>
<keyword evidence="1" id="KW-1133">Transmembrane helix</keyword>
<feature type="transmembrane region" description="Helical" evidence="1">
    <location>
        <begin position="224"/>
        <end position="242"/>
    </location>
</feature>
<protein>
    <submittedName>
        <fullName evidence="2">Uncharacterized protein</fullName>
    </submittedName>
</protein>
<dbReference type="AlphaFoldDB" id="A0A3N4K498"/>
<keyword evidence="3" id="KW-1185">Reference proteome</keyword>
<feature type="transmembrane region" description="Helical" evidence="1">
    <location>
        <begin position="7"/>
        <end position="25"/>
    </location>
</feature>
<proteinExistence type="predicted"/>
<sequence>MPPILPILVYPLLYAYATWALWTLSAENGLFPAIGKVIHSGFFPDDTPLMQKYTGHEYTDGWLLTLVTFPVTRELEDGTIEYVQNTFAQVVIGYTAMLASAYRSKSNFLLWWPSIWGLAFQAFGGGIVLSLYSLVSAHFPPSGQPSAKAAAAIPWSILIGAILPAFISLTPELLPRGELTHQIILAIWQPFPAYVSIVQALLTYTPLSALVPKPKNISKYLGNIFVALAVAAGTLHFATNVYNWKNLRGTHVPHLHEAELWDAAKSFSVRDSICIHITLLGFAVVKGRSLWAVGLAPVIGPGAVAAWWLAEGEFAAVEGGEKLGSRTAGKGKKEVAS</sequence>
<name>A0A3N4K498_9PEZI</name>
<feature type="transmembrane region" description="Helical" evidence="1">
    <location>
        <begin position="183"/>
        <end position="204"/>
    </location>
</feature>
<dbReference type="EMBL" id="ML120353">
    <property type="protein sequence ID" value="RPB05374.1"/>
    <property type="molecule type" value="Genomic_DNA"/>
</dbReference>
<evidence type="ECO:0000313" key="2">
    <source>
        <dbReference type="EMBL" id="RPB05374.1"/>
    </source>
</evidence>
<gene>
    <name evidence="2" type="ORF">L873DRAFT_1785594</name>
</gene>
<keyword evidence="1" id="KW-0812">Transmembrane</keyword>